<dbReference type="EMBL" id="JAPFRF010000008">
    <property type="protein sequence ID" value="KAJ7324333.1"/>
    <property type="molecule type" value="Genomic_DNA"/>
</dbReference>
<reference evidence="2" key="1">
    <citation type="journal article" date="2023" name="DNA Res.">
        <title>Chromosome-level genome assembly of Phrynocephalus forsythii using third-generation DNA sequencing and Hi-C analysis.</title>
        <authorList>
            <person name="Qi Y."/>
            <person name="Zhao W."/>
            <person name="Zhao Y."/>
            <person name="Niu C."/>
            <person name="Cao S."/>
            <person name="Zhang Y."/>
        </authorList>
    </citation>
    <scope>NUCLEOTIDE SEQUENCE</scope>
    <source>
        <tissue evidence="2">Muscle</tissue>
    </source>
</reference>
<organism evidence="2 3">
    <name type="scientific">Phrynocephalus forsythii</name>
    <dbReference type="NCBI Taxonomy" id="171643"/>
    <lineage>
        <taxon>Eukaryota</taxon>
        <taxon>Metazoa</taxon>
        <taxon>Chordata</taxon>
        <taxon>Craniata</taxon>
        <taxon>Vertebrata</taxon>
        <taxon>Euteleostomi</taxon>
        <taxon>Lepidosauria</taxon>
        <taxon>Squamata</taxon>
        <taxon>Bifurcata</taxon>
        <taxon>Unidentata</taxon>
        <taxon>Episquamata</taxon>
        <taxon>Toxicofera</taxon>
        <taxon>Iguania</taxon>
        <taxon>Acrodonta</taxon>
        <taxon>Agamidae</taxon>
        <taxon>Agaminae</taxon>
        <taxon>Phrynocephalus</taxon>
    </lineage>
</organism>
<accession>A0A9Q0XQU3</accession>
<dbReference type="OrthoDB" id="9417026at2759"/>
<evidence type="ECO:0000313" key="2">
    <source>
        <dbReference type="EMBL" id="KAJ7324333.1"/>
    </source>
</evidence>
<proteinExistence type="predicted"/>
<dbReference type="AlphaFoldDB" id="A0A9Q0XQU3"/>
<dbReference type="Pfam" id="PF15825">
    <property type="entry name" value="FAM25"/>
    <property type="match status" value="1"/>
</dbReference>
<dbReference type="Proteomes" id="UP001142489">
    <property type="component" value="Unassembled WGS sequence"/>
</dbReference>
<name>A0A9Q0XQU3_9SAUR</name>
<protein>
    <submittedName>
        <fullName evidence="2">Uncharacterized protein</fullName>
    </submittedName>
</protein>
<keyword evidence="3" id="KW-1185">Reference proteome</keyword>
<dbReference type="InterPro" id="IPR023243">
    <property type="entry name" value="FAM25"/>
</dbReference>
<comment type="caution">
    <text evidence="2">The sequence shown here is derived from an EMBL/GenBank/DDBJ whole genome shotgun (WGS) entry which is preliminary data.</text>
</comment>
<sequence length="162" mass="17283">MSANDAKGFAQHAQCTVQDAASEKSCGDAKEEQEDVEGAQLGCPAQFPHASRELLHLQRPDTGLQRFLQTKPVIVQSGGQKLNIGLNVVLSRNEANVGAVNATNEAVQQVVDEVTEAGQKVVDDVCQSAQDAGEKVTQDITSQVTSWGKCFGQSEEKKNVST</sequence>
<feature type="region of interest" description="Disordered" evidence="1">
    <location>
        <begin position="1"/>
        <end position="38"/>
    </location>
</feature>
<evidence type="ECO:0000313" key="3">
    <source>
        <dbReference type="Proteomes" id="UP001142489"/>
    </source>
</evidence>
<feature type="compositionally biased region" description="Basic and acidic residues" evidence="1">
    <location>
        <begin position="21"/>
        <end position="30"/>
    </location>
</feature>
<evidence type="ECO:0000256" key="1">
    <source>
        <dbReference type="SAM" id="MobiDB-lite"/>
    </source>
</evidence>
<gene>
    <name evidence="2" type="ORF">JRQ81_017353</name>
</gene>